<evidence type="ECO:0000313" key="2">
    <source>
        <dbReference type="EMBL" id="AIC32381.1"/>
    </source>
</evidence>
<dbReference type="KEGG" id="vg:11945558"/>
<evidence type="ECO:0000313" key="1">
    <source>
        <dbReference type="EMBL" id="AFD97198.1"/>
    </source>
</evidence>
<evidence type="ECO:0000313" key="4">
    <source>
        <dbReference type="Proteomes" id="UP000160099"/>
    </source>
</evidence>
<evidence type="ECO:0000313" key="3">
    <source>
        <dbReference type="Proteomes" id="UP000156776"/>
    </source>
</evidence>
<name>H8PF53_CYHV3</name>
<reference evidence="1 3" key="1">
    <citation type="journal article" date="2007" name="J. Virol.">
        <title>Genome sequences of three koi herpesvirus isolates representing the expanding distribution of an emerging disease threatening koi and common carp worldwide.</title>
        <authorList>
            <person name="Aoki T."/>
            <person name="Hirono I."/>
            <person name="Kurokawa K."/>
            <person name="Fukuda H."/>
            <person name="Nahary R."/>
            <person name="Eldar A."/>
            <person name="Davison A.J."/>
            <person name="Waltzek T.B."/>
            <person name="Bercovier H."/>
            <person name="Hedrick R.P."/>
        </authorList>
    </citation>
    <scope>NUCLEOTIDE SEQUENCE [LARGE SCALE GENOMIC DNA]</scope>
    <source>
        <strain evidence="1 3">KHV-U</strain>
    </source>
</reference>
<proteinExistence type="predicted"/>
<dbReference type="EMBL" id="DQ657948">
    <property type="protein sequence ID" value="AFD97198.1"/>
    <property type="molecule type" value="Genomic_DNA"/>
</dbReference>
<dbReference type="Proteomes" id="UP000160099">
    <property type="component" value="Segment"/>
</dbReference>
<protein>
    <submittedName>
        <fullName evidence="2">ORF26R</fullName>
    </submittedName>
    <submittedName>
        <fullName evidence="1">Truncated membrane protein ORF26</fullName>
    </submittedName>
</protein>
<reference evidence="1" key="2">
    <citation type="submission" date="2007-03" db="EMBL/GenBank/DDBJ databases">
        <title>Comparative genomics of carp herpesviruses.</title>
        <authorList>
            <person name="Davison A.J."/>
            <person name="Kurobe T."/>
            <person name="Gatherer D."/>
            <person name="Cunningham C."/>
            <person name="Waltzek T.B."/>
            <person name="Korf I."/>
            <person name="Fukuda H."/>
            <person name="Hedrick R.P."/>
        </authorList>
    </citation>
    <scope>NUCLEOTIDE SEQUENCE</scope>
    <source>
        <strain evidence="1">KHV-U</strain>
    </source>
</reference>
<dbReference type="EMBL" id="KJ627438">
    <property type="protein sequence ID" value="AIC32381.1"/>
    <property type="molecule type" value="Genomic_DNA"/>
</dbReference>
<keyword evidence="3" id="KW-1185">Reference proteome</keyword>
<accession>H8PF53</accession>
<gene>
    <name evidence="2" type="ORF">CyHV3-GZ_ORF26R</name>
    <name evidence="1" type="ORF">CyHV3_ORF26</name>
</gene>
<dbReference type="GeneID" id="11945558"/>
<sequence length="56" mass="6225">MFAGHSNSLRRTAVGLALGLALLACMVQVSDAFYSITYHLPRRGPKLYHEGDLLHR</sequence>
<dbReference type="Proteomes" id="UP000156776">
    <property type="component" value="Segment"/>
</dbReference>
<dbReference type="RefSeq" id="YP_005352783.1">
    <property type="nucleotide sequence ID" value="NC_009127.1"/>
</dbReference>
<organism evidence="1 3">
    <name type="scientific">Cyprinid herpesvirus 3</name>
    <name type="common">CyHV-3</name>
    <dbReference type="NCBI Taxonomy" id="180230"/>
    <lineage>
        <taxon>Viruses</taxon>
        <taxon>Duplodnaviria</taxon>
        <taxon>Heunggongvirae</taxon>
        <taxon>Peploviricota</taxon>
        <taxon>Herviviricetes</taxon>
        <taxon>Herpesvirales</taxon>
        <taxon>Alloherpesviridae</taxon>
        <taxon>Cyvirus</taxon>
        <taxon>Cyvirus cyprinidallo3</taxon>
    </lineage>
</organism>
<reference evidence="2 4" key="3">
    <citation type="journal article" date="2015" name="Vet. Microbiol.">
        <title>Whole-genome sequence of a novel Chinese cyprinid herpesvirus 3 isolate reveals the existence of a distinct European genotype in East Asia.</title>
        <authorList>
            <person name="Li W."/>
            <person name="Lee X."/>
            <person name="Weng S."/>
            <person name="He J."/>
            <person name="Dong C."/>
        </authorList>
    </citation>
    <scope>NUCLEOTIDE SEQUENCE [LARGE SCALE GENOMIC DNA]</scope>
    <source>
        <strain evidence="2">KHV-GZ11</strain>
    </source>
</reference>